<evidence type="ECO:0000256" key="14">
    <source>
        <dbReference type="ARBA" id="ARBA00031623"/>
    </source>
</evidence>
<keyword evidence="9 15" id="KW-0963">Cytoplasm</keyword>
<comment type="function">
    <text evidence="15">Catalyzes the conversion of dihydroorotate to orotate with fumarate as the electron acceptor.</text>
</comment>
<evidence type="ECO:0000256" key="15">
    <source>
        <dbReference type="RuleBase" id="RU364042"/>
    </source>
</evidence>
<dbReference type="InterPro" id="IPR023359">
    <property type="entry name" value="Dihydro_DH_chainA_dom2"/>
</dbReference>
<evidence type="ECO:0000256" key="10">
    <source>
        <dbReference type="ARBA" id="ARBA00022630"/>
    </source>
</evidence>
<dbReference type="GO" id="GO:0006207">
    <property type="term" value="P:'de novo' pyrimidine nucleobase biosynthetic process"/>
    <property type="evidence" value="ECO:0007669"/>
    <property type="project" value="TreeGrafter"/>
</dbReference>
<evidence type="ECO:0000256" key="7">
    <source>
        <dbReference type="ARBA" id="ARBA00011911"/>
    </source>
</evidence>
<dbReference type="UniPathway" id="UPA00070"/>
<evidence type="ECO:0000313" key="18">
    <source>
        <dbReference type="Proteomes" id="UP000018144"/>
    </source>
</evidence>
<sequence>MAPLWLSPPLLNSASPWATTEEDITALYECPHTGAVTTRTSLLSGFPHDPAHHQHTFINSSSLNTYGYSPHPLHYYLNITHSLVKDVTGPQRKPFIISITGTPAQVQLAVASITHFSADYKINIWAEINLSCPNIAGKPPPAYSSDGLTEYLTLLPEEPRIPVGIKTPPYTYQGQYDTLISVLEDFPTTLSFVTAVNTLGSCLDLSLDLTSDEDGWKPTLESEAGTGIGGLGGEMIHRLALGNVNTIRRRLDKAGLTDILVIGVGGVSDKASMERMLTVGAGAVGVATALGQEGIKVFKKIAGQQ</sequence>
<evidence type="ECO:0000313" key="17">
    <source>
        <dbReference type="EMBL" id="CCX05890.1"/>
    </source>
</evidence>
<dbReference type="STRING" id="1076935.U4L784"/>
<evidence type="ECO:0000256" key="5">
    <source>
        <dbReference type="ARBA" id="ARBA00008008"/>
    </source>
</evidence>
<dbReference type="InterPro" id="IPR005720">
    <property type="entry name" value="Dihydroorotate_DH_cat"/>
</dbReference>
<dbReference type="InterPro" id="IPR012135">
    <property type="entry name" value="Dihydroorotate_DH_1_2"/>
</dbReference>
<evidence type="ECO:0000259" key="16">
    <source>
        <dbReference type="Pfam" id="PF01180"/>
    </source>
</evidence>
<evidence type="ECO:0000256" key="6">
    <source>
        <dbReference type="ARBA" id="ARBA00011738"/>
    </source>
</evidence>
<dbReference type="Proteomes" id="UP000018144">
    <property type="component" value="Unassembled WGS sequence"/>
</dbReference>
<evidence type="ECO:0000256" key="9">
    <source>
        <dbReference type="ARBA" id="ARBA00022490"/>
    </source>
</evidence>
<comment type="similarity">
    <text evidence="5 15">Belongs to the dihydroorotate dehydrogenase family. Type 1 subfamily.</text>
</comment>
<dbReference type="EMBL" id="HF935275">
    <property type="protein sequence ID" value="CCX05890.1"/>
    <property type="molecule type" value="Genomic_DNA"/>
</dbReference>
<protein>
    <recommendedName>
        <fullName evidence="8 15">Dihydroorotate dehydrogenase (fumarate)</fullName>
        <ecNumber evidence="7 15">1.3.98.1</ecNumber>
    </recommendedName>
    <alternativeName>
        <fullName evidence="14 15">Dihydroorotate oxidase</fullName>
    </alternativeName>
</protein>
<comment type="subunit">
    <text evidence="6 15">Homodimer.</text>
</comment>
<name>U4L784_PYROM</name>
<dbReference type="SUPFAM" id="SSF51395">
    <property type="entry name" value="FMN-linked oxidoreductases"/>
    <property type="match status" value="1"/>
</dbReference>
<organism evidence="17 18">
    <name type="scientific">Pyronema omphalodes (strain CBS 100304)</name>
    <name type="common">Pyronema confluens</name>
    <dbReference type="NCBI Taxonomy" id="1076935"/>
    <lineage>
        <taxon>Eukaryota</taxon>
        <taxon>Fungi</taxon>
        <taxon>Dikarya</taxon>
        <taxon>Ascomycota</taxon>
        <taxon>Pezizomycotina</taxon>
        <taxon>Pezizomycetes</taxon>
        <taxon>Pezizales</taxon>
        <taxon>Pyronemataceae</taxon>
        <taxon>Pyronema</taxon>
    </lineage>
</organism>
<evidence type="ECO:0000256" key="13">
    <source>
        <dbReference type="ARBA" id="ARBA00023002"/>
    </source>
</evidence>
<dbReference type="InterPro" id="IPR033886">
    <property type="entry name" value="DHOD_1A"/>
</dbReference>
<dbReference type="PIRSF" id="PIRSF000164">
    <property type="entry name" value="DHO_oxidase"/>
    <property type="match status" value="1"/>
</dbReference>
<dbReference type="GO" id="GO:1990663">
    <property type="term" value="F:dihydroorotate dehydrogenase (fumarate) activity"/>
    <property type="evidence" value="ECO:0007669"/>
    <property type="project" value="UniProtKB-EC"/>
</dbReference>
<dbReference type="InterPro" id="IPR013785">
    <property type="entry name" value="Aldolase_TIM"/>
</dbReference>
<keyword evidence="10 15" id="KW-0285">Flavoprotein</keyword>
<dbReference type="Gene3D" id="2.30.26.10">
    <property type="entry name" value="Dihydroorotate Dehydrogenase A, chain A, domain 2"/>
    <property type="match status" value="1"/>
</dbReference>
<dbReference type="CDD" id="cd04741">
    <property type="entry name" value="DHOD_1A_like"/>
    <property type="match status" value="1"/>
</dbReference>
<keyword evidence="12 15" id="KW-0665">Pyrimidine biosynthesis</keyword>
<dbReference type="PANTHER" id="PTHR48109:SF1">
    <property type="entry name" value="DIHYDROOROTATE DEHYDROGENASE (FUMARATE)"/>
    <property type="match status" value="1"/>
</dbReference>
<dbReference type="OMA" id="GDGYRRM"/>
<evidence type="ECO:0000256" key="2">
    <source>
        <dbReference type="ARBA" id="ARBA00001917"/>
    </source>
</evidence>
<evidence type="ECO:0000256" key="4">
    <source>
        <dbReference type="ARBA" id="ARBA00004725"/>
    </source>
</evidence>
<reference evidence="17 18" key="1">
    <citation type="journal article" date="2013" name="PLoS Genet.">
        <title>The genome and development-dependent transcriptomes of Pyronema confluens: a window into fungal evolution.</title>
        <authorList>
            <person name="Traeger S."/>
            <person name="Altegoer F."/>
            <person name="Freitag M."/>
            <person name="Gabaldon T."/>
            <person name="Kempken F."/>
            <person name="Kumar A."/>
            <person name="Marcet-Houben M."/>
            <person name="Poggeler S."/>
            <person name="Stajich J.E."/>
            <person name="Nowrousian M."/>
        </authorList>
    </citation>
    <scope>NUCLEOTIDE SEQUENCE [LARGE SCALE GENOMIC DNA]</scope>
    <source>
        <strain evidence="18">CBS 100304</strain>
        <tissue evidence="17">Vegetative mycelium</tissue>
    </source>
</reference>
<feature type="domain" description="Dihydroorotate dehydrogenase catalytic" evidence="16">
    <location>
        <begin position="58"/>
        <end position="302"/>
    </location>
</feature>
<evidence type="ECO:0000256" key="3">
    <source>
        <dbReference type="ARBA" id="ARBA00004496"/>
    </source>
</evidence>
<comment type="subcellular location">
    <subcellularLocation>
        <location evidence="3 15">Cytoplasm</location>
    </subcellularLocation>
</comment>
<dbReference type="Gene3D" id="3.20.20.70">
    <property type="entry name" value="Aldolase class I"/>
    <property type="match status" value="1"/>
</dbReference>
<dbReference type="OrthoDB" id="14784at2759"/>
<evidence type="ECO:0000256" key="12">
    <source>
        <dbReference type="ARBA" id="ARBA00022975"/>
    </source>
</evidence>
<dbReference type="GO" id="GO:0005737">
    <property type="term" value="C:cytoplasm"/>
    <property type="evidence" value="ECO:0007669"/>
    <property type="project" value="UniProtKB-SubCell"/>
</dbReference>
<dbReference type="PANTHER" id="PTHR48109">
    <property type="entry name" value="DIHYDROOROTATE DEHYDROGENASE (QUINONE), MITOCHONDRIAL-RELATED"/>
    <property type="match status" value="1"/>
</dbReference>
<keyword evidence="13 15" id="KW-0560">Oxidoreductase</keyword>
<keyword evidence="18" id="KW-1185">Reference proteome</keyword>
<keyword evidence="11 15" id="KW-0288">FMN</keyword>
<gene>
    <name evidence="17" type="ORF">PCON_05477</name>
</gene>
<proteinExistence type="inferred from homology"/>
<accession>U4L784</accession>
<evidence type="ECO:0000256" key="11">
    <source>
        <dbReference type="ARBA" id="ARBA00022643"/>
    </source>
</evidence>
<comment type="catalytic activity">
    <reaction evidence="1 15">
        <text>(S)-dihydroorotate + fumarate = orotate + succinate</text>
        <dbReference type="Rhea" id="RHEA:30059"/>
        <dbReference type="ChEBI" id="CHEBI:29806"/>
        <dbReference type="ChEBI" id="CHEBI:30031"/>
        <dbReference type="ChEBI" id="CHEBI:30839"/>
        <dbReference type="ChEBI" id="CHEBI:30864"/>
        <dbReference type="EC" id="1.3.98.1"/>
    </reaction>
</comment>
<comment type="pathway">
    <text evidence="4 15">Pyrimidine metabolism; UMP biosynthesis via de novo pathway.</text>
</comment>
<comment type="cofactor">
    <cofactor evidence="2 15">
        <name>FMN</name>
        <dbReference type="ChEBI" id="CHEBI:58210"/>
    </cofactor>
</comment>
<dbReference type="Pfam" id="PF01180">
    <property type="entry name" value="DHO_dh"/>
    <property type="match status" value="1"/>
</dbReference>
<evidence type="ECO:0000256" key="8">
    <source>
        <dbReference type="ARBA" id="ARBA00021374"/>
    </source>
</evidence>
<dbReference type="GO" id="GO:0044205">
    <property type="term" value="P:'de novo' UMP biosynthetic process"/>
    <property type="evidence" value="ECO:0007669"/>
    <property type="project" value="UniProtKB-UniPathway"/>
</dbReference>
<dbReference type="EC" id="1.3.98.1" evidence="7 15"/>
<dbReference type="InterPro" id="IPR050074">
    <property type="entry name" value="DHO_dehydrogenase"/>
</dbReference>
<evidence type="ECO:0000256" key="1">
    <source>
        <dbReference type="ARBA" id="ARBA00001694"/>
    </source>
</evidence>
<dbReference type="AlphaFoldDB" id="U4L784"/>
<dbReference type="eggNOG" id="KOG1436">
    <property type="taxonomic scope" value="Eukaryota"/>
</dbReference>